<dbReference type="RefSeq" id="WP_310891952.1">
    <property type="nucleotide sequence ID" value="NZ_BAAAGR010000003.1"/>
</dbReference>
<dbReference type="PANTHER" id="PTHR43235:SF1">
    <property type="entry name" value="GLUTAMINE AMIDOTRANSFERASE PB2B2.05-RELATED"/>
    <property type="match status" value="1"/>
</dbReference>
<gene>
    <name evidence="1" type="ORF">KZC50_12835</name>
</gene>
<dbReference type="EMBL" id="JAHWXH010000003">
    <property type="protein sequence ID" value="MDS0246482.1"/>
    <property type="molecule type" value="Genomic_DNA"/>
</dbReference>
<protein>
    <submittedName>
        <fullName evidence="1">Gamma-glutamyl-gamma-aminobutyrate hydrolase family protein</fullName>
    </submittedName>
</protein>
<dbReference type="GeneID" id="301459134"/>
<dbReference type="Proteomes" id="UP001183582">
    <property type="component" value="Unassembled WGS sequence"/>
</dbReference>
<evidence type="ECO:0000313" key="1">
    <source>
        <dbReference type="EMBL" id="MDS0246482.1"/>
    </source>
</evidence>
<accession>A0AAJ2HFB9</accession>
<dbReference type="SUPFAM" id="SSF52317">
    <property type="entry name" value="Class I glutamine amidotransferase-like"/>
    <property type="match status" value="1"/>
</dbReference>
<proteinExistence type="predicted"/>
<keyword evidence="1" id="KW-0378">Hydrolase</keyword>
<dbReference type="InterPro" id="IPR011697">
    <property type="entry name" value="Peptidase_C26"/>
</dbReference>
<dbReference type="InterPro" id="IPR029062">
    <property type="entry name" value="Class_I_gatase-like"/>
</dbReference>
<reference evidence="1 2" key="1">
    <citation type="submission" date="2021-06" db="EMBL/GenBank/DDBJ databases">
        <title>Genome-based taxonomic framework of Microbacterium strains isolated from marine environment, the description of four new species and reclassification of four preexisting species.</title>
        <authorList>
            <person name="Lee S.D."/>
            <person name="Kim S.-M."/>
            <person name="Byeon Y.-S."/>
            <person name="Yang H.L."/>
            <person name="Kim I.S."/>
        </authorList>
    </citation>
    <scope>NUCLEOTIDE SEQUENCE [LARGE SCALE GENOMIC DNA]</scope>
    <source>
        <strain evidence="1 2">KACC 20514</strain>
    </source>
</reference>
<organism evidence="1 2">
    <name type="scientific">Microbacterium aurantiacum</name>
    <dbReference type="NCBI Taxonomy" id="162393"/>
    <lineage>
        <taxon>Bacteria</taxon>
        <taxon>Bacillati</taxon>
        <taxon>Actinomycetota</taxon>
        <taxon>Actinomycetes</taxon>
        <taxon>Micrococcales</taxon>
        <taxon>Microbacteriaceae</taxon>
        <taxon>Microbacterium</taxon>
    </lineage>
</organism>
<sequence length="256" mass="26154">MNGPIPVIVSYSSETPRHDAAFADELRALAAGAATAIAEAGLEARWVNAAAPHSDAHDLLATAHGVIVLGGADVDPSLYGATPDGAWMDSADAAADAFEAALLREALERGVPVFTICRGTQLLNVVRGGTLVQDLGAGIHREPNQDMVTHPVAVHPGTRLAAVLGTGTRDVRSGHHQAVDALGEGLVVSATAPDGVIEAIEGRDTGRDAGWVVGVQWHPEDAGSDPAQLRLLLADFAAAARIVLPVGDDPIAAPAA</sequence>
<dbReference type="GO" id="GO:0016811">
    <property type="term" value="F:hydrolase activity, acting on carbon-nitrogen (but not peptide) bonds, in linear amides"/>
    <property type="evidence" value="ECO:0007669"/>
    <property type="project" value="InterPro"/>
</dbReference>
<name>A0AAJ2HFB9_9MICO</name>
<comment type="caution">
    <text evidence="1">The sequence shown here is derived from an EMBL/GenBank/DDBJ whole genome shotgun (WGS) entry which is preliminary data.</text>
</comment>
<dbReference type="PROSITE" id="PS51273">
    <property type="entry name" value="GATASE_TYPE_1"/>
    <property type="match status" value="1"/>
</dbReference>
<dbReference type="Pfam" id="PF07722">
    <property type="entry name" value="Peptidase_C26"/>
    <property type="match status" value="1"/>
</dbReference>
<dbReference type="Gene3D" id="3.40.50.880">
    <property type="match status" value="1"/>
</dbReference>
<dbReference type="GO" id="GO:0005829">
    <property type="term" value="C:cytosol"/>
    <property type="evidence" value="ECO:0007669"/>
    <property type="project" value="TreeGrafter"/>
</dbReference>
<evidence type="ECO:0000313" key="2">
    <source>
        <dbReference type="Proteomes" id="UP001183582"/>
    </source>
</evidence>
<dbReference type="PANTHER" id="PTHR43235">
    <property type="entry name" value="GLUTAMINE AMIDOTRANSFERASE PB2B2.05-RELATED"/>
    <property type="match status" value="1"/>
</dbReference>
<dbReference type="AlphaFoldDB" id="A0AAJ2HFB9"/>
<dbReference type="InterPro" id="IPR044668">
    <property type="entry name" value="PuuD-like"/>
</dbReference>